<dbReference type="PRINTS" id="PR02029">
    <property type="entry name" value="ACTREGSIRT1"/>
</dbReference>
<reference evidence="2" key="2">
    <citation type="submission" date="2020-05" db="UniProtKB">
        <authorList>
            <consortium name="EnsemblMetazoa"/>
        </authorList>
    </citation>
    <scope>IDENTIFICATION</scope>
    <source>
        <strain evidence="2">IAEA</strain>
    </source>
</reference>
<reference evidence="3" key="1">
    <citation type="submission" date="2014-03" db="EMBL/GenBank/DDBJ databases">
        <authorList>
            <person name="Aksoy S."/>
            <person name="Warren W."/>
            <person name="Wilson R.K."/>
        </authorList>
    </citation>
    <scope>NUCLEOTIDE SEQUENCE [LARGE SCALE GENOMIC DNA]</scope>
    <source>
        <strain evidence="3">IAEA</strain>
    </source>
</reference>
<dbReference type="Pfam" id="PF15684">
    <property type="entry name" value="AROS"/>
    <property type="match status" value="1"/>
</dbReference>
<dbReference type="InterPro" id="IPR023262">
    <property type="entry name" value="AROS"/>
</dbReference>
<dbReference type="AlphaFoldDB" id="A0A1A9W5D4"/>
<evidence type="ECO:0000256" key="1">
    <source>
        <dbReference type="SAM" id="Coils"/>
    </source>
</evidence>
<keyword evidence="1" id="KW-0175">Coiled coil</keyword>
<evidence type="ECO:0000313" key="3">
    <source>
        <dbReference type="Proteomes" id="UP000091820"/>
    </source>
</evidence>
<dbReference type="EnsemblMetazoa" id="GBRI006936-RA">
    <property type="protein sequence ID" value="GBRI006936-PA"/>
    <property type="gene ID" value="GBRI006936"/>
</dbReference>
<dbReference type="Proteomes" id="UP000091820">
    <property type="component" value="Unassembled WGS sequence"/>
</dbReference>
<name>A0A1A9W5D4_9MUSC</name>
<sequence>MSTKLLKQSIEILEEDLQQASNKKVRQSEDLKDKGNCSKFQSKKELTLNNTFKNKHGKQREKKNILVIREELKTSNKRAEENVKRLLALSMNAVKVKDADKIVQRAHEGRYVGKIPPKVEQESIFTEEDFRAFEKEYFNS</sequence>
<accession>A0A1A9W5D4</accession>
<evidence type="ECO:0000313" key="2">
    <source>
        <dbReference type="EnsemblMetazoa" id="GBRI006936-PA"/>
    </source>
</evidence>
<proteinExistence type="predicted"/>
<dbReference type="VEuPathDB" id="VectorBase:GBRI006936"/>
<organism evidence="2 3">
    <name type="scientific">Glossina brevipalpis</name>
    <dbReference type="NCBI Taxonomy" id="37001"/>
    <lineage>
        <taxon>Eukaryota</taxon>
        <taxon>Metazoa</taxon>
        <taxon>Ecdysozoa</taxon>
        <taxon>Arthropoda</taxon>
        <taxon>Hexapoda</taxon>
        <taxon>Insecta</taxon>
        <taxon>Pterygota</taxon>
        <taxon>Neoptera</taxon>
        <taxon>Endopterygota</taxon>
        <taxon>Diptera</taxon>
        <taxon>Brachycera</taxon>
        <taxon>Muscomorpha</taxon>
        <taxon>Hippoboscoidea</taxon>
        <taxon>Glossinidae</taxon>
        <taxon>Glossina</taxon>
    </lineage>
</organism>
<protein>
    <submittedName>
        <fullName evidence="2">Uncharacterized protein</fullName>
    </submittedName>
</protein>
<keyword evidence="3" id="KW-1185">Reference proteome</keyword>
<feature type="coiled-coil region" evidence="1">
    <location>
        <begin position="3"/>
        <end position="30"/>
    </location>
</feature>